<feature type="domain" description="Helitron helicase-like" evidence="1">
    <location>
        <begin position="41"/>
        <end position="172"/>
    </location>
</feature>
<evidence type="ECO:0000313" key="2">
    <source>
        <dbReference type="EMBL" id="CAC5380511.1"/>
    </source>
</evidence>
<evidence type="ECO:0000259" key="1">
    <source>
        <dbReference type="Pfam" id="PF14214"/>
    </source>
</evidence>
<evidence type="ECO:0000313" key="3">
    <source>
        <dbReference type="Proteomes" id="UP000507470"/>
    </source>
</evidence>
<gene>
    <name evidence="2" type="ORF">MCOR_16453</name>
</gene>
<dbReference type="EMBL" id="CACVKT020002890">
    <property type="protein sequence ID" value="CAC5380511.1"/>
    <property type="molecule type" value="Genomic_DNA"/>
</dbReference>
<dbReference type="Pfam" id="PF14214">
    <property type="entry name" value="Helitron_like_N"/>
    <property type="match status" value="1"/>
</dbReference>
<keyword evidence="3" id="KW-1185">Reference proteome</keyword>
<dbReference type="InterPro" id="IPR025476">
    <property type="entry name" value="Helitron_helicase-like"/>
</dbReference>
<accession>A0A6J8BAV8</accession>
<sequence length="422" mass="48136">MDAWTRSKNFKKIIEEARELQRVFSSDVPIVIEELFTAKSDSSSLIDELQETKVLKNGARKTELLFILPSSYIGSPRYMHQLYQDAMAIVRKFGKPDLFITFTCNPNWPEVKNSLNGTQTSADRSDLTTRVFHLKLKDLLKDIVDKQVCGKTLAYVYVVEFQKRGLPHAPFLLILDQNSKPMNPDNFDEYVSAEIPDPILLPEMHQIVTMHMIHGPCGKANPNSPCMEDGKCTKKFPKDFIEKNIQSLDGYRVYKRTEIGITVEKNGQKVDNRWVVPYNPHLLYEYGAHINVEISTHKLKLDPPTLAGGCDSDQWSAFTRQWKMYKTGMVITDNVLPTALFYCCDTNIRTDIMRDLQGDVASMIETDLLNVIKRLAVKEESTLVQRIKLNRMFLSPGSNIRTCLASLRGQVHSASIKPRAEK</sequence>
<dbReference type="AlphaFoldDB" id="A0A6J8BAV8"/>
<protein>
    <recommendedName>
        <fullName evidence="1">Helitron helicase-like domain-containing protein</fullName>
    </recommendedName>
</protein>
<reference evidence="2 3" key="1">
    <citation type="submission" date="2020-06" db="EMBL/GenBank/DDBJ databases">
        <authorList>
            <person name="Li R."/>
            <person name="Bekaert M."/>
        </authorList>
    </citation>
    <scope>NUCLEOTIDE SEQUENCE [LARGE SCALE GENOMIC DNA]</scope>
    <source>
        <strain evidence="3">wild</strain>
    </source>
</reference>
<proteinExistence type="predicted"/>
<dbReference type="PANTHER" id="PTHR10492">
    <property type="match status" value="1"/>
</dbReference>
<name>A0A6J8BAV8_MYTCO</name>
<dbReference type="PANTHER" id="PTHR10492:SF57">
    <property type="entry name" value="ATP-DEPENDENT DNA HELICASE"/>
    <property type="match status" value="1"/>
</dbReference>
<organism evidence="2 3">
    <name type="scientific">Mytilus coruscus</name>
    <name type="common">Sea mussel</name>
    <dbReference type="NCBI Taxonomy" id="42192"/>
    <lineage>
        <taxon>Eukaryota</taxon>
        <taxon>Metazoa</taxon>
        <taxon>Spiralia</taxon>
        <taxon>Lophotrochozoa</taxon>
        <taxon>Mollusca</taxon>
        <taxon>Bivalvia</taxon>
        <taxon>Autobranchia</taxon>
        <taxon>Pteriomorphia</taxon>
        <taxon>Mytilida</taxon>
        <taxon>Mytiloidea</taxon>
        <taxon>Mytilidae</taxon>
        <taxon>Mytilinae</taxon>
        <taxon>Mytilus</taxon>
    </lineage>
</organism>
<dbReference type="OrthoDB" id="6151730at2759"/>
<dbReference type="Proteomes" id="UP000507470">
    <property type="component" value="Unassembled WGS sequence"/>
</dbReference>